<proteinExistence type="predicted"/>
<feature type="compositionally biased region" description="Basic and acidic residues" evidence="8">
    <location>
        <begin position="877"/>
        <end position="893"/>
    </location>
</feature>
<dbReference type="PROSITE" id="PS00518">
    <property type="entry name" value="ZF_RING_1"/>
    <property type="match status" value="1"/>
</dbReference>
<dbReference type="InterPro" id="IPR049730">
    <property type="entry name" value="SNF2/RAD54-like_C"/>
</dbReference>
<feature type="domain" description="Helicase ATP-binding" evidence="9">
    <location>
        <begin position="424"/>
        <end position="636"/>
    </location>
</feature>
<dbReference type="InterPro" id="IPR000330">
    <property type="entry name" value="SNF2_N"/>
</dbReference>
<dbReference type="SMART" id="SM00487">
    <property type="entry name" value="DEXDc"/>
    <property type="match status" value="1"/>
</dbReference>
<dbReference type="InterPro" id="IPR017907">
    <property type="entry name" value="Znf_RING_CS"/>
</dbReference>
<evidence type="ECO:0000256" key="2">
    <source>
        <dbReference type="ARBA" id="ARBA00022741"/>
    </source>
</evidence>
<dbReference type="InterPro" id="IPR050628">
    <property type="entry name" value="SNF2_RAD54_helicase_TF"/>
</dbReference>
<evidence type="ECO:0000256" key="1">
    <source>
        <dbReference type="ARBA" id="ARBA00022723"/>
    </source>
</evidence>
<dbReference type="GO" id="GO:0016787">
    <property type="term" value="F:hydrolase activity"/>
    <property type="evidence" value="ECO:0007669"/>
    <property type="project" value="UniProtKB-KW"/>
</dbReference>
<keyword evidence="12" id="KW-1185">Reference proteome</keyword>
<evidence type="ECO:0000313" key="11">
    <source>
        <dbReference type="EMBL" id="KAK5628369.1"/>
    </source>
</evidence>
<dbReference type="EMBL" id="JAWHQM010000008">
    <property type="protein sequence ID" value="KAK5628369.1"/>
    <property type="molecule type" value="Genomic_DNA"/>
</dbReference>
<dbReference type="Gene3D" id="3.40.50.10810">
    <property type="entry name" value="Tandem AAA-ATPase domain"/>
    <property type="match status" value="1"/>
</dbReference>
<keyword evidence="7" id="KW-0175">Coiled coil</keyword>
<sequence>MVEAPSYNPAVLLNPRAFNGVVAPNNGIQTPFFNASGTSTPVEYSFDSPSSKFPDLPMHQVPNPLTPPNGFGNMIERMNNVEHRTFAAPQSKRRKLEVDDGSETKPSFGAGGSGIISQHITEKRAESKQTASTQIETVDLTNGNEDGDIIEIQSPTEVEVCYGMVQDARLNCHIVPTPKPGAITMMGATHWPLVKIILKRRHGDETQRIYAYDYTKKIVGLVDPNTSAGLAPLLDAPRLQIRTKCGINSRRKEPGEEAGVAISKSYSLNMVLYGPRKAASTVGKYLSQKGVWLRKPFVYDNGIQYENPQEIEGPRPPPPPALRQQPAYPPPPQMVRSVEEIRSEVMGVFDSLTKSEDLPLMEPHPRVQTELLRHQKQGLYFMTLKEQPRQYAPNGKTPDSFWQLQQGHHGQRIYRNVITGHTHDKLPPETFGGILADMMGLGKTLSILSLVATTLDNAHDWSRKEPIQPQAPPPKKKGESSRPFHVPAPPPLQLTPLKQNGKATLLVCPLSTINNWEEQIKTHIKPGELKYYVYHGSNRIKDASLLADYDMVLTTYGSVASEVTARTKGKPGPWPLEEIGWFRIVLDEAHMIREQATLQFKAICRLQASRRWAVTGTPVQNKLDDLAALLAFLRLKPFDEKGKFTQYITAPFKMCDPEIVPKLRVLVDSVTLRRLKDKIDLPERTDHLIRLDFSPNERKLYQLFEQNAQDKVQVLAAGREKMVGGKVYIHILQSILRLRLICAHGRDLLNDSDLEIVQGMTADSAIDIDSDDEDTKPMIAESRCYEAFALMEETNNDLCISCKRRIGSNDAADIASEKEEEDIIGHMTACFHLLCPNCIKVWKREVDGKESGSCLFCSSYIRYQCNEIRKSKLQIEHEGHHPTKREIKDRSKDGYTGYSGPHTKTTALIQDLLESEAKSKAKPDERPFKSVVFSAWTSHLDLIEIALEKVGIHYTRLDGKMSRPARGAAMTAFREDDSVHVILVSISAGGLGLNLVTGNTVYMMEPQYNPAAEAQAIDRVHRLGQKRPVRTVRYIMRNSIEEKMLALQEKKMKLASLSMDRNRVMDKAEAAKQKLMDLRDLFK</sequence>
<dbReference type="GO" id="GO:0008094">
    <property type="term" value="F:ATP-dependent activity, acting on DNA"/>
    <property type="evidence" value="ECO:0007669"/>
    <property type="project" value="TreeGrafter"/>
</dbReference>
<dbReference type="GO" id="GO:0008270">
    <property type="term" value="F:zinc ion binding"/>
    <property type="evidence" value="ECO:0007669"/>
    <property type="project" value="UniProtKB-KW"/>
</dbReference>
<dbReference type="GO" id="GO:0006281">
    <property type="term" value="P:DNA repair"/>
    <property type="evidence" value="ECO:0007669"/>
    <property type="project" value="TreeGrafter"/>
</dbReference>
<evidence type="ECO:0000256" key="3">
    <source>
        <dbReference type="ARBA" id="ARBA00022771"/>
    </source>
</evidence>
<dbReference type="GO" id="GO:0005634">
    <property type="term" value="C:nucleus"/>
    <property type="evidence" value="ECO:0007669"/>
    <property type="project" value="TreeGrafter"/>
</dbReference>
<dbReference type="Proteomes" id="UP001305414">
    <property type="component" value="Unassembled WGS sequence"/>
</dbReference>
<dbReference type="InterPro" id="IPR027417">
    <property type="entry name" value="P-loop_NTPase"/>
</dbReference>
<feature type="region of interest" description="Disordered" evidence="8">
    <location>
        <begin position="88"/>
        <end position="142"/>
    </location>
</feature>
<organism evidence="11 12">
    <name type="scientific">Xylaria bambusicola</name>
    <dbReference type="NCBI Taxonomy" id="326684"/>
    <lineage>
        <taxon>Eukaryota</taxon>
        <taxon>Fungi</taxon>
        <taxon>Dikarya</taxon>
        <taxon>Ascomycota</taxon>
        <taxon>Pezizomycotina</taxon>
        <taxon>Sordariomycetes</taxon>
        <taxon>Xylariomycetidae</taxon>
        <taxon>Xylariales</taxon>
        <taxon>Xylariaceae</taxon>
        <taxon>Xylaria</taxon>
    </lineage>
</organism>
<evidence type="ECO:0000256" key="4">
    <source>
        <dbReference type="ARBA" id="ARBA00022801"/>
    </source>
</evidence>
<gene>
    <name evidence="11" type="ORF">RRF57_004084</name>
</gene>
<dbReference type="PROSITE" id="PS51194">
    <property type="entry name" value="HELICASE_CTER"/>
    <property type="match status" value="1"/>
</dbReference>
<reference evidence="11 12" key="1">
    <citation type="submission" date="2023-10" db="EMBL/GenBank/DDBJ databases">
        <title>Draft genome sequence of Xylaria bambusicola isolate GMP-LS, the root and basal stem rot pathogen of sugarcane in Indonesia.</title>
        <authorList>
            <person name="Selvaraj P."/>
            <person name="Muralishankar V."/>
            <person name="Muruganantham S."/>
            <person name="Sp S."/>
            <person name="Haryani S."/>
            <person name="Lau K.J.X."/>
            <person name="Naqvi N.I."/>
        </authorList>
    </citation>
    <scope>NUCLEOTIDE SEQUENCE [LARGE SCALE GENOMIC DNA]</scope>
    <source>
        <strain evidence="11">GMP-LS</strain>
    </source>
</reference>
<dbReference type="PROSITE" id="PS51192">
    <property type="entry name" value="HELICASE_ATP_BIND_1"/>
    <property type="match status" value="1"/>
</dbReference>
<feature type="coiled-coil region" evidence="7">
    <location>
        <begin position="1054"/>
        <end position="1081"/>
    </location>
</feature>
<evidence type="ECO:0000313" key="12">
    <source>
        <dbReference type="Proteomes" id="UP001305414"/>
    </source>
</evidence>
<evidence type="ECO:0000256" key="5">
    <source>
        <dbReference type="ARBA" id="ARBA00022833"/>
    </source>
</evidence>
<dbReference type="CDD" id="cd18793">
    <property type="entry name" value="SF2_C_SNF"/>
    <property type="match status" value="1"/>
</dbReference>
<dbReference type="Pfam" id="PF00176">
    <property type="entry name" value="SNF2-rel_dom"/>
    <property type="match status" value="1"/>
</dbReference>
<keyword evidence="2" id="KW-0547">Nucleotide-binding</keyword>
<dbReference type="AlphaFoldDB" id="A0AAN7UVN1"/>
<keyword evidence="5" id="KW-0862">Zinc</keyword>
<feature type="region of interest" description="Disordered" evidence="8">
    <location>
        <begin position="461"/>
        <end position="496"/>
    </location>
</feature>
<dbReference type="SMART" id="SM00490">
    <property type="entry name" value="HELICc"/>
    <property type="match status" value="1"/>
</dbReference>
<name>A0AAN7UVN1_9PEZI</name>
<dbReference type="InterPro" id="IPR038718">
    <property type="entry name" value="SNF2-like_sf"/>
</dbReference>
<keyword evidence="4" id="KW-0378">Hydrolase</keyword>
<evidence type="ECO:0000256" key="8">
    <source>
        <dbReference type="SAM" id="MobiDB-lite"/>
    </source>
</evidence>
<dbReference type="Pfam" id="PF00271">
    <property type="entry name" value="Helicase_C"/>
    <property type="match status" value="1"/>
</dbReference>
<evidence type="ECO:0000259" key="10">
    <source>
        <dbReference type="PROSITE" id="PS51194"/>
    </source>
</evidence>
<dbReference type="SUPFAM" id="SSF52540">
    <property type="entry name" value="P-loop containing nucleoside triphosphate hydrolases"/>
    <property type="match status" value="2"/>
</dbReference>
<feature type="region of interest" description="Disordered" evidence="8">
    <location>
        <begin position="307"/>
        <end position="332"/>
    </location>
</feature>
<keyword evidence="1" id="KW-0479">Metal-binding</keyword>
<dbReference type="InterPro" id="IPR014001">
    <property type="entry name" value="Helicase_ATP-bd"/>
</dbReference>
<feature type="region of interest" description="Disordered" evidence="8">
    <location>
        <begin position="877"/>
        <end position="903"/>
    </location>
</feature>
<dbReference type="CDD" id="cd18008">
    <property type="entry name" value="DEXDc_SHPRH-like"/>
    <property type="match status" value="1"/>
</dbReference>
<dbReference type="PANTHER" id="PTHR45626:SF52">
    <property type="entry name" value="SINGLE-STRANDED DNA-DEPENDENT ATPASE (EUROFUNG)"/>
    <property type="match status" value="1"/>
</dbReference>
<dbReference type="InterPro" id="IPR001650">
    <property type="entry name" value="Helicase_C-like"/>
</dbReference>
<dbReference type="PANTHER" id="PTHR45626">
    <property type="entry name" value="TRANSCRIPTION TERMINATION FACTOR 2-RELATED"/>
    <property type="match status" value="1"/>
</dbReference>
<feature type="domain" description="Helicase C-terminal" evidence="10">
    <location>
        <begin position="908"/>
        <end position="1079"/>
    </location>
</feature>
<evidence type="ECO:0000259" key="9">
    <source>
        <dbReference type="PROSITE" id="PS51192"/>
    </source>
</evidence>
<dbReference type="GO" id="GO:0005524">
    <property type="term" value="F:ATP binding"/>
    <property type="evidence" value="ECO:0007669"/>
    <property type="project" value="UniProtKB-KW"/>
</dbReference>
<feature type="compositionally biased region" description="Polar residues" evidence="8">
    <location>
        <begin position="128"/>
        <end position="142"/>
    </location>
</feature>
<dbReference type="Gene3D" id="3.40.50.300">
    <property type="entry name" value="P-loop containing nucleotide triphosphate hydrolases"/>
    <property type="match status" value="1"/>
</dbReference>
<protein>
    <submittedName>
        <fullName evidence="11">Uncharacterized protein</fullName>
    </submittedName>
</protein>
<feature type="compositionally biased region" description="Pro residues" evidence="8">
    <location>
        <begin position="314"/>
        <end position="332"/>
    </location>
</feature>
<keyword evidence="3" id="KW-0863">Zinc-finger</keyword>
<accession>A0AAN7UVN1</accession>
<keyword evidence="6" id="KW-0067">ATP-binding</keyword>
<comment type="caution">
    <text evidence="11">The sequence shown here is derived from an EMBL/GenBank/DDBJ whole genome shotgun (WGS) entry which is preliminary data.</text>
</comment>
<evidence type="ECO:0000256" key="6">
    <source>
        <dbReference type="ARBA" id="ARBA00022840"/>
    </source>
</evidence>
<evidence type="ECO:0000256" key="7">
    <source>
        <dbReference type="SAM" id="Coils"/>
    </source>
</evidence>